<dbReference type="InterPro" id="IPR036188">
    <property type="entry name" value="FAD/NAD-bd_sf"/>
</dbReference>
<dbReference type="Gene3D" id="3.50.50.60">
    <property type="entry name" value="FAD/NAD(P)-binding domain"/>
    <property type="match status" value="2"/>
</dbReference>
<dbReference type="Pfam" id="PF14691">
    <property type="entry name" value="Fer4_20"/>
    <property type="match status" value="1"/>
</dbReference>
<evidence type="ECO:0000256" key="3">
    <source>
        <dbReference type="ARBA" id="ARBA00023164"/>
    </source>
</evidence>
<protein>
    <submittedName>
        <fullName evidence="7">Glutamate synthase subunit beta</fullName>
    </submittedName>
</protein>
<organism evidence="7 8">
    <name type="scientific">Pseudonocardia eucalypti</name>
    <dbReference type="NCBI Taxonomy" id="648755"/>
    <lineage>
        <taxon>Bacteria</taxon>
        <taxon>Bacillati</taxon>
        <taxon>Actinomycetota</taxon>
        <taxon>Actinomycetes</taxon>
        <taxon>Pseudonocardiales</taxon>
        <taxon>Pseudonocardiaceae</taxon>
        <taxon>Pseudonocardia</taxon>
    </lineage>
</organism>
<dbReference type="InterPro" id="IPR023753">
    <property type="entry name" value="FAD/NAD-binding_dom"/>
</dbReference>
<feature type="domain" description="FAD/NAD(P)-binding" evidence="5">
    <location>
        <begin position="155"/>
        <end position="475"/>
    </location>
</feature>
<feature type="domain" description="Dihydroprymidine dehydrogenase" evidence="6">
    <location>
        <begin position="41"/>
        <end position="140"/>
    </location>
</feature>
<keyword evidence="3" id="KW-0314">Glutamate biosynthesis</keyword>
<keyword evidence="1" id="KW-0028">Amino-acid biosynthesis</keyword>
<dbReference type="InterPro" id="IPR051394">
    <property type="entry name" value="Glutamate_Synthase"/>
</dbReference>
<dbReference type="PANTHER" id="PTHR43100:SF1">
    <property type="entry name" value="GLUTAMATE SYNTHASE [NADPH] SMALL CHAIN"/>
    <property type="match status" value="1"/>
</dbReference>
<keyword evidence="2" id="KW-0560">Oxidoreductase</keyword>
<comment type="pathway">
    <text evidence="4">Amino-acid biosynthesis.</text>
</comment>
<evidence type="ECO:0000259" key="6">
    <source>
        <dbReference type="Pfam" id="PF14691"/>
    </source>
</evidence>
<accession>A0ABP9QWG1</accession>
<dbReference type="InterPro" id="IPR009051">
    <property type="entry name" value="Helical_ferredxn"/>
</dbReference>
<keyword evidence="8" id="KW-1185">Reference proteome</keyword>
<evidence type="ECO:0000259" key="5">
    <source>
        <dbReference type="Pfam" id="PF07992"/>
    </source>
</evidence>
<evidence type="ECO:0000256" key="1">
    <source>
        <dbReference type="ARBA" id="ARBA00022605"/>
    </source>
</evidence>
<sequence>MADPRGFLRLRRADLPKRPKHERVHDWREVYRDQIAPEQLGQTQEQAGRCMDCGVPFCHSGSAGCPLGNLIPEWNDLVRLGQWPRASERLHATNNFPEFTGRLCPAPCEAACVLALTPDAGGAVAIKRVEQAIADEAWERDLVPVQRAGLVSGKRVAVVGSGPAGLAAAQQLTRAGHHVTVFERDDRLGGLLRYGIPEFKMEKSVLDRRLAQLRAEGTRFVTDCEVGGHRPGDLPVARLRDEFDAVVLAVGALAGRDAPDLPGRELAGVHLAMEHLVPANRECEGDGPTPISAEGRHVVIIGGGDTAADCYGTALRQGAASVAQLDQYPRPPDAPDFDRSPWPTWPWILRTYPVHEEGGERRFEVAVESFVGDENGRVRAVRLRRVRVVRDRATGRREVLPLDEEHTELPCDLALLAIGFTGATDTPLLAGLGLERTAAGALGCGPDWQTRVPGVFVCGDAHRGASLVVWAIAEGRAAAHAVDAYLTGMSSRLPAPVRPTSLPLRAV</sequence>
<dbReference type="SUPFAM" id="SSF46548">
    <property type="entry name" value="alpha-helical ferredoxin"/>
    <property type="match status" value="1"/>
</dbReference>
<proteinExistence type="predicted"/>
<dbReference type="PANTHER" id="PTHR43100">
    <property type="entry name" value="GLUTAMATE SYNTHASE [NADPH] SMALL CHAIN"/>
    <property type="match status" value="1"/>
</dbReference>
<dbReference type="SUPFAM" id="SSF51971">
    <property type="entry name" value="Nucleotide-binding domain"/>
    <property type="match status" value="1"/>
</dbReference>
<dbReference type="InterPro" id="IPR028261">
    <property type="entry name" value="DPD_II"/>
</dbReference>
<dbReference type="Pfam" id="PF07992">
    <property type="entry name" value="Pyr_redox_2"/>
    <property type="match status" value="1"/>
</dbReference>
<evidence type="ECO:0000313" key="7">
    <source>
        <dbReference type="EMBL" id="GAA5168398.1"/>
    </source>
</evidence>
<evidence type="ECO:0000256" key="4">
    <source>
        <dbReference type="ARBA" id="ARBA00029440"/>
    </source>
</evidence>
<dbReference type="Gene3D" id="1.10.1060.10">
    <property type="entry name" value="Alpha-helical ferredoxin"/>
    <property type="match status" value="1"/>
</dbReference>
<dbReference type="NCBIfam" id="TIGR01317">
    <property type="entry name" value="GOGAT_sm_gam"/>
    <property type="match status" value="1"/>
</dbReference>
<reference evidence="8" key="1">
    <citation type="journal article" date="2019" name="Int. J. Syst. Evol. Microbiol.">
        <title>The Global Catalogue of Microorganisms (GCM) 10K type strain sequencing project: providing services to taxonomists for standard genome sequencing and annotation.</title>
        <authorList>
            <consortium name="The Broad Institute Genomics Platform"/>
            <consortium name="The Broad Institute Genome Sequencing Center for Infectious Disease"/>
            <person name="Wu L."/>
            <person name="Ma J."/>
        </authorList>
    </citation>
    <scope>NUCLEOTIDE SEQUENCE [LARGE SCALE GENOMIC DNA]</scope>
    <source>
        <strain evidence="8">JCM 18303</strain>
    </source>
</reference>
<evidence type="ECO:0000256" key="2">
    <source>
        <dbReference type="ARBA" id="ARBA00023002"/>
    </source>
</evidence>
<dbReference type="EMBL" id="BAABJP010000039">
    <property type="protein sequence ID" value="GAA5168398.1"/>
    <property type="molecule type" value="Genomic_DNA"/>
</dbReference>
<evidence type="ECO:0000313" key="8">
    <source>
        <dbReference type="Proteomes" id="UP001428817"/>
    </source>
</evidence>
<comment type="caution">
    <text evidence="7">The sequence shown here is derived from an EMBL/GenBank/DDBJ whole genome shotgun (WGS) entry which is preliminary data.</text>
</comment>
<dbReference type="Proteomes" id="UP001428817">
    <property type="component" value="Unassembled WGS sequence"/>
</dbReference>
<dbReference type="InterPro" id="IPR006005">
    <property type="entry name" value="Glut_synth_ssu1"/>
</dbReference>
<gene>
    <name evidence="7" type="ORF">GCM10023321_62380</name>
</gene>
<name>A0ABP9QWG1_9PSEU</name>
<dbReference type="RefSeq" id="WP_185065411.1">
    <property type="nucleotide sequence ID" value="NZ_BAABJP010000039.1"/>
</dbReference>
<dbReference type="PRINTS" id="PR00419">
    <property type="entry name" value="ADXRDTASE"/>
</dbReference>